<comment type="caution">
    <text evidence="1">The sequence shown here is derived from an EMBL/GenBank/DDBJ whole genome shotgun (WGS) entry which is preliminary data.</text>
</comment>
<dbReference type="Proteomes" id="UP001558534">
    <property type="component" value="Unassembled WGS sequence"/>
</dbReference>
<keyword evidence="2" id="KW-1185">Reference proteome</keyword>
<reference evidence="1 2" key="1">
    <citation type="submission" date="2024-07" db="EMBL/GenBank/DDBJ databases">
        <title>Characterization of a bacterium isolated from hydrolysated instant sea cucumber by whole-genome sequencing and metabolomics.</title>
        <authorList>
            <person name="Luo X."/>
            <person name="Zhang Z."/>
            <person name="Zheng Z."/>
            <person name="Zhang W."/>
            <person name="Ming T."/>
            <person name="Jiao L."/>
            <person name="Su X."/>
            <person name="Kong F."/>
            <person name="Xu J."/>
        </authorList>
    </citation>
    <scope>NUCLEOTIDE SEQUENCE [LARGE SCALE GENOMIC DNA]</scope>
    <source>
        <strain evidence="1 2">XL-2024</strain>
    </source>
</reference>
<dbReference type="EMBL" id="JBFRHK010000014">
    <property type="protein sequence ID" value="MEX3747296.1"/>
    <property type="molecule type" value="Genomic_DNA"/>
</dbReference>
<proteinExistence type="predicted"/>
<name>A0ABV3W2A3_9BACI</name>
<accession>A0ABV3W2A3</accession>
<dbReference type="Gene3D" id="3.30.300.20">
    <property type="match status" value="1"/>
</dbReference>
<dbReference type="InterPro" id="IPR036102">
    <property type="entry name" value="OsmC/Ohrsf"/>
</dbReference>
<dbReference type="RefSeq" id="WP_368637845.1">
    <property type="nucleotide sequence ID" value="NZ_JBFRHK010000014.1"/>
</dbReference>
<dbReference type="InterPro" id="IPR052707">
    <property type="entry name" value="OsmC_Ohr_Peroxiredoxin"/>
</dbReference>
<sequence>MVQHLFSMNLKWSEGRNGTGNIIADNLKTKISIPREMKGPGIGTNPDEMLLGAAATCYLITLATLLENSKIAVLDLSMQAEGFVDVTNGVFTYEKIVHKPIIVVQDLSERQQKRIDRLAEKAEQSCMISKALKGNVQIECEVQIIQGSING</sequence>
<dbReference type="InterPro" id="IPR019905">
    <property type="entry name" value="OsmC-like_firmicutes"/>
</dbReference>
<dbReference type="Pfam" id="PF02566">
    <property type="entry name" value="OsmC"/>
    <property type="match status" value="1"/>
</dbReference>
<dbReference type="PANTHER" id="PTHR42830:SF2">
    <property type="entry name" value="OSMC_OHR FAMILY PROTEIN"/>
    <property type="match status" value="1"/>
</dbReference>
<gene>
    <name evidence="1" type="ORF">AB1300_19485</name>
</gene>
<evidence type="ECO:0000313" key="2">
    <source>
        <dbReference type="Proteomes" id="UP001558534"/>
    </source>
</evidence>
<dbReference type="SUPFAM" id="SSF82784">
    <property type="entry name" value="OsmC-like"/>
    <property type="match status" value="1"/>
</dbReference>
<dbReference type="InterPro" id="IPR003718">
    <property type="entry name" value="OsmC/Ohr_fam"/>
</dbReference>
<protein>
    <submittedName>
        <fullName evidence="1">SACOL1771 family peroxiredoxin</fullName>
    </submittedName>
</protein>
<organism evidence="1 2">
    <name type="scientific">Lysinibacillus xylanilyticus</name>
    <dbReference type="NCBI Taxonomy" id="582475"/>
    <lineage>
        <taxon>Bacteria</taxon>
        <taxon>Bacillati</taxon>
        <taxon>Bacillota</taxon>
        <taxon>Bacilli</taxon>
        <taxon>Bacillales</taxon>
        <taxon>Bacillaceae</taxon>
        <taxon>Lysinibacillus</taxon>
    </lineage>
</organism>
<dbReference type="InterPro" id="IPR015946">
    <property type="entry name" value="KH_dom-like_a/b"/>
</dbReference>
<dbReference type="PANTHER" id="PTHR42830">
    <property type="entry name" value="OSMOTICALLY INDUCIBLE FAMILY PROTEIN"/>
    <property type="match status" value="1"/>
</dbReference>
<dbReference type="NCBIfam" id="TIGR03563">
    <property type="entry name" value="perox_SACOL1771"/>
    <property type="match status" value="1"/>
</dbReference>
<evidence type="ECO:0000313" key="1">
    <source>
        <dbReference type="EMBL" id="MEX3747296.1"/>
    </source>
</evidence>